<gene>
    <name evidence="1" type="ORF">ASILVAE211_19805</name>
</gene>
<sequence>MDGGQGEDGGARLAAEALLMSAVDLDRVGRTMRVLLERSGRSVVYDDPASQSRLEITAAAASSANGFLPAFLVAGEAIWRETTGKGFALQIARDDRSLLGYRAEGIGAGTYATVMLSAMEAMHQVSGGGPVVVSDFNNLWRAAVGRLEQAPANTPAGRAGMDR</sequence>
<proteinExistence type="predicted"/>
<reference evidence="1" key="2">
    <citation type="submission" date="2021-01" db="EMBL/GenBank/DDBJ databases">
        <authorList>
            <person name="Mieszkin S."/>
            <person name="Pouder E."/>
            <person name="Alain K."/>
        </authorList>
    </citation>
    <scope>NUCLEOTIDE SEQUENCE</scope>
    <source>
        <strain evidence="1">HW T2.11</strain>
    </source>
</reference>
<protein>
    <submittedName>
        <fullName evidence="1">Uncharacterized protein</fullName>
    </submittedName>
</protein>
<dbReference type="Proteomes" id="UP000708298">
    <property type="component" value="Unassembled WGS sequence"/>
</dbReference>
<dbReference type="AlphaFoldDB" id="A0A963YVC1"/>
<accession>A0A963YVC1</accession>
<dbReference type="RefSeq" id="WP_227323121.1">
    <property type="nucleotide sequence ID" value="NZ_JAESVB010000013.1"/>
</dbReference>
<evidence type="ECO:0000313" key="2">
    <source>
        <dbReference type="Proteomes" id="UP000708298"/>
    </source>
</evidence>
<reference evidence="1" key="1">
    <citation type="journal article" date="2021" name="Microorganisms">
        <title>Acidisoma silvae sp. nov. and Acidisomacellulosilytica sp. nov., Two Acidophilic Bacteria Isolated from Decaying Wood, Hydrolyzing Cellulose and Producing Poly-3-hydroxybutyrate.</title>
        <authorList>
            <person name="Mieszkin S."/>
            <person name="Pouder E."/>
            <person name="Uroz S."/>
            <person name="Simon-Colin C."/>
            <person name="Alain K."/>
        </authorList>
    </citation>
    <scope>NUCLEOTIDE SEQUENCE</scope>
    <source>
        <strain evidence="1">HW T2.11</strain>
    </source>
</reference>
<dbReference type="EMBL" id="JAESVB010000013">
    <property type="protein sequence ID" value="MCB8877449.1"/>
    <property type="molecule type" value="Genomic_DNA"/>
</dbReference>
<name>A0A963YVC1_9PROT</name>
<keyword evidence="2" id="KW-1185">Reference proteome</keyword>
<comment type="caution">
    <text evidence="1">The sequence shown here is derived from an EMBL/GenBank/DDBJ whole genome shotgun (WGS) entry which is preliminary data.</text>
</comment>
<evidence type="ECO:0000313" key="1">
    <source>
        <dbReference type="EMBL" id="MCB8877449.1"/>
    </source>
</evidence>
<organism evidence="1 2">
    <name type="scientific">Acidisoma silvae</name>
    <dbReference type="NCBI Taxonomy" id="2802396"/>
    <lineage>
        <taxon>Bacteria</taxon>
        <taxon>Pseudomonadati</taxon>
        <taxon>Pseudomonadota</taxon>
        <taxon>Alphaproteobacteria</taxon>
        <taxon>Acetobacterales</taxon>
        <taxon>Acidocellaceae</taxon>
        <taxon>Acidisoma</taxon>
    </lineage>
</organism>